<dbReference type="GO" id="GO:0005829">
    <property type="term" value="C:cytosol"/>
    <property type="evidence" value="ECO:0007669"/>
    <property type="project" value="TreeGrafter"/>
</dbReference>
<dbReference type="GO" id="GO:0003700">
    <property type="term" value="F:DNA-binding transcription factor activity"/>
    <property type="evidence" value="ECO:0007669"/>
    <property type="project" value="TreeGrafter"/>
</dbReference>
<reference evidence="3 4" key="1">
    <citation type="submission" date="2010-08" db="EMBL/GenBank/DDBJ databases">
        <authorList>
            <consortium name="US DOE Joint Genome Institute (JGI-PGF)"/>
            <person name="Lucas S."/>
            <person name="Copeland A."/>
            <person name="Lapidus A."/>
            <person name="Cheng J.-F."/>
            <person name="Bruce D."/>
            <person name="Goodwin L."/>
            <person name="Pitluck S."/>
            <person name="Land M.L."/>
            <person name="Hauser L."/>
            <person name="Chang Y.-J."/>
            <person name="Anderson I.J."/>
            <person name="Johnson E."/>
            <person name="Mulhopadhyay B."/>
            <person name="Kyrpides N."/>
            <person name="Woyke T.J."/>
        </authorList>
    </citation>
    <scope>NUCLEOTIDE SEQUENCE [LARGE SCALE GENOMIC DNA]</scope>
    <source>
        <strain evidence="3 4">6</strain>
    </source>
</reference>
<dbReference type="PROSITE" id="PS50943">
    <property type="entry name" value="HTH_CROC1"/>
    <property type="match status" value="1"/>
</dbReference>
<dbReference type="InterPro" id="IPR001387">
    <property type="entry name" value="Cro/C1-type_HTH"/>
</dbReference>
<accession>I5AQG9</accession>
<evidence type="ECO:0000313" key="4">
    <source>
        <dbReference type="Proteomes" id="UP000005753"/>
    </source>
</evidence>
<dbReference type="CDD" id="cd00093">
    <property type="entry name" value="HTH_XRE"/>
    <property type="match status" value="1"/>
</dbReference>
<dbReference type="HOGENOM" id="CLU_066192_18_1_9"/>
<evidence type="ECO:0000256" key="1">
    <source>
        <dbReference type="ARBA" id="ARBA00023125"/>
    </source>
</evidence>
<evidence type="ECO:0000313" key="3">
    <source>
        <dbReference type="EMBL" id="EIM56042.1"/>
    </source>
</evidence>
<name>I5AQG9_EUBC6</name>
<dbReference type="AlphaFoldDB" id="I5AQG9"/>
<dbReference type="Proteomes" id="UP000005753">
    <property type="component" value="Chromosome"/>
</dbReference>
<dbReference type="SUPFAM" id="SSF47413">
    <property type="entry name" value="lambda repressor-like DNA-binding domains"/>
    <property type="match status" value="1"/>
</dbReference>
<keyword evidence="1" id="KW-0238">DNA-binding</keyword>
<dbReference type="Gene3D" id="1.10.260.40">
    <property type="entry name" value="lambda repressor-like DNA-binding domains"/>
    <property type="match status" value="1"/>
</dbReference>
<dbReference type="eggNOG" id="COG3620">
    <property type="taxonomic scope" value="Bacteria"/>
</dbReference>
<protein>
    <submittedName>
        <fullName evidence="3">Putative transcriptional regulator with C-terminal CBS domains</fullName>
    </submittedName>
</protein>
<organism evidence="3 4">
    <name type="scientific">Eubacterium cellulosolvens (strain ATCC 43171 / JCM 9499 / 6)</name>
    <name type="common">Cillobacterium cellulosolvens</name>
    <dbReference type="NCBI Taxonomy" id="633697"/>
    <lineage>
        <taxon>Bacteria</taxon>
        <taxon>Bacillati</taxon>
        <taxon>Bacillota</taxon>
        <taxon>Clostridia</taxon>
        <taxon>Eubacteriales</taxon>
        <taxon>Eubacteriaceae</taxon>
        <taxon>Eubacterium</taxon>
    </lineage>
</organism>
<sequence length="123" mass="14278">MAYMPYNENKERYAKSKKSELYRKDGEVVKTLNHMLSEQLKNDEFRREYEAIQPEMDVIRAIVDARTSQNLTQKELAERTGINQADISKLENGTRNPSVNLLKRLAEGMGMTLKIEFVPKQRG</sequence>
<keyword evidence="4" id="KW-1185">Reference proteome</keyword>
<dbReference type="GO" id="GO:0003677">
    <property type="term" value="F:DNA binding"/>
    <property type="evidence" value="ECO:0007669"/>
    <property type="project" value="UniProtKB-KW"/>
</dbReference>
<dbReference type="PANTHER" id="PTHR46797">
    <property type="entry name" value="HTH-TYPE TRANSCRIPTIONAL REGULATOR"/>
    <property type="match status" value="1"/>
</dbReference>
<dbReference type="EMBL" id="CM001487">
    <property type="protein sequence ID" value="EIM56042.1"/>
    <property type="molecule type" value="Genomic_DNA"/>
</dbReference>
<dbReference type="PANTHER" id="PTHR46797:SF1">
    <property type="entry name" value="METHYLPHOSPHONATE SYNTHASE"/>
    <property type="match status" value="1"/>
</dbReference>
<dbReference type="Pfam" id="PF01381">
    <property type="entry name" value="HTH_3"/>
    <property type="match status" value="1"/>
</dbReference>
<dbReference type="SMART" id="SM00530">
    <property type="entry name" value="HTH_XRE"/>
    <property type="match status" value="1"/>
</dbReference>
<dbReference type="InterPro" id="IPR050807">
    <property type="entry name" value="TransReg_Diox_bact_type"/>
</dbReference>
<dbReference type="STRING" id="633697.EubceDRAFT1_0181"/>
<reference evidence="3 4" key="2">
    <citation type="submission" date="2012-02" db="EMBL/GenBank/DDBJ databases">
        <title>Improved High-Quality Draft sequence of Eubacterium cellulosolvens 6.</title>
        <authorList>
            <consortium name="US DOE Joint Genome Institute"/>
            <person name="Lucas S."/>
            <person name="Han J."/>
            <person name="Lapidus A."/>
            <person name="Cheng J.-F."/>
            <person name="Goodwin L."/>
            <person name="Pitluck S."/>
            <person name="Peters L."/>
            <person name="Mikhailova N."/>
            <person name="Gu W."/>
            <person name="Detter J.C."/>
            <person name="Han C."/>
            <person name="Tapia R."/>
            <person name="Land M."/>
            <person name="Hauser L."/>
            <person name="Kyrpides N."/>
            <person name="Ivanova N."/>
            <person name="Pagani I."/>
            <person name="Johnson E."/>
            <person name="Mukhopadhyay B."/>
            <person name="Anderson I."/>
            <person name="Woyke T."/>
        </authorList>
    </citation>
    <scope>NUCLEOTIDE SEQUENCE [LARGE SCALE GENOMIC DNA]</scope>
    <source>
        <strain evidence="3 4">6</strain>
    </source>
</reference>
<gene>
    <name evidence="3" type="ORF">EubceDRAFT1_0181</name>
</gene>
<feature type="domain" description="HTH cro/C1-type" evidence="2">
    <location>
        <begin position="62"/>
        <end position="117"/>
    </location>
</feature>
<evidence type="ECO:0000259" key="2">
    <source>
        <dbReference type="PROSITE" id="PS50943"/>
    </source>
</evidence>
<dbReference type="InterPro" id="IPR010982">
    <property type="entry name" value="Lambda_DNA-bd_dom_sf"/>
</dbReference>
<proteinExistence type="predicted"/>